<accession>A0A3P9N5S7</accession>
<dbReference type="Gene3D" id="2.60.40.10">
    <property type="entry name" value="Immunoglobulins"/>
    <property type="match status" value="1"/>
</dbReference>
<dbReference type="SUPFAM" id="SSF48726">
    <property type="entry name" value="Immunoglobulin"/>
    <property type="match status" value="1"/>
</dbReference>
<dbReference type="PANTHER" id="PTHR21063:SF4">
    <property type="entry name" value="CD48 ANTIGEN-RELATED"/>
    <property type="match status" value="1"/>
</dbReference>
<dbReference type="Proteomes" id="UP000242638">
    <property type="component" value="Unassembled WGS sequence"/>
</dbReference>
<reference evidence="3" key="2">
    <citation type="submission" date="2025-08" db="UniProtKB">
        <authorList>
            <consortium name="Ensembl"/>
        </authorList>
    </citation>
    <scope>IDENTIFICATION</scope>
    <source>
        <strain evidence="3">Guanapo</strain>
    </source>
</reference>
<keyword evidence="1" id="KW-0732">Signal</keyword>
<organism evidence="3 4">
    <name type="scientific">Poecilia reticulata</name>
    <name type="common">Guppy</name>
    <name type="synonym">Acanthophacelus reticulatus</name>
    <dbReference type="NCBI Taxonomy" id="8081"/>
    <lineage>
        <taxon>Eukaryota</taxon>
        <taxon>Metazoa</taxon>
        <taxon>Chordata</taxon>
        <taxon>Craniata</taxon>
        <taxon>Vertebrata</taxon>
        <taxon>Euteleostomi</taxon>
        <taxon>Actinopterygii</taxon>
        <taxon>Neopterygii</taxon>
        <taxon>Teleostei</taxon>
        <taxon>Neoteleostei</taxon>
        <taxon>Acanthomorphata</taxon>
        <taxon>Ovalentaria</taxon>
        <taxon>Atherinomorphae</taxon>
        <taxon>Cyprinodontiformes</taxon>
        <taxon>Poeciliidae</taxon>
        <taxon>Poeciliinae</taxon>
        <taxon>Poecilia</taxon>
    </lineage>
</organism>
<dbReference type="InterPro" id="IPR013783">
    <property type="entry name" value="Ig-like_fold"/>
</dbReference>
<sequence>FCCWFFWTWFLTVAAAEADPQPVKGKPGEKVTLDFGDQKLKEADWVVWSRGPDSAVLAQYIDRDLFILSRRFQLDTETGSLTILDLRVNDTGTYQGQNLNGNTTRRRFHLTVDGEETKIYFEFSEVSAFC</sequence>
<evidence type="ECO:0000313" key="3">
    <source>
        <dbReference type="Ensembl" id="ENSPREP00000004882.1"/>
    </source>
</evidence>
<dbReference type="STRING" id="8081.ENSPREP00000004882"/>
<name>A0A3P9N5S7_POERE</name>
<keyword evidence="4" id="KW-1185">Reference proteome</keyword>
<dbReference type="PANTHER" id="PTHR21063">
    <property type="entry name" value="LFA-3"/>
    <property type="match status" value="1"/>
</dbReference>
<dbReference type="GeneTree" id="ENSGT00940000177734"/>
<evidence type="ECO:0000313" key="4">
    <source>
        <dbReference type="Proteomes" id="UP000242638"/>
    </source>
</evidence>
<feature type="chain" id="PRO_5017961245" description="Immunoglobulin V-set domain-containing protein" evidence="1">
    <location>
        <begin position="19"/>
        <end position="130"/>
    </location>
</feature>
<dbReference type="InterPro" id="IPR036179">
    <property type="entry name" value="Ig-like_dom_sf"/>
</dbReference>
<feature type="domain" description="Immunoglobulin V-set" evidence="2">
    <location>
        <begin position="19"/>
        <end position="112"/>
    </location>
</feature>
<protein>
    <recommendedName>
        <fullName evidence="2">Immunoglobulin V-set domain-containing protein</fullName>
    </recommendedName>
</protein>
<evidence type="ECO:0000256" key="1">
    <source>
        <dbReference type="SAM" id="SignalP"/>
    </source>
</evidence>
<dbReference type="Ensembl" id="ENSPRET00000004949.1">
    <property type="protein sequence ID" value="ENSPREP00000004882.1"/>
    <property type="gene ID" value="ENSPREG00000003419.1"/>
</dbReference>
<dbReference type="Bgee" id="ENSPREG00000003419">
    <property type="expression patterns" value="Expressed in caudal fin and 1 other cell type or tissue"/>
</dbReference>
<feature type="signal peptide" evidence="1">
    <location>
        <begin position="1"/>
        <end position="18"/>
    </location>
</feature>
<dbReference type="InterPro" id="IPR013106">
    <property type="entry name" value="Ig_V-set"/>
</dbReference>
<reference evidence="4" key="1">
    <citation type="submission" date="2013-11" db="EMBL/GenBank/DDBJ databases">
        <title>The genomic landscape of the Guanapo guppy.</title>
        <authorList>
            <person name="Kuenstner A."/>
            <person name="Dreyer C."/>
        </authorList>
    </citation>
    <scope>NUCLEOTIDE SEQUENCE</scope>
    <source>
        <strain evidence="4">Guanapo</strain>
    </source>
</reference>
<proteinExistence type="predicted"/>
<dbReference type="AlphaFoldDB" id="A0A3P9N5S7"/>
<dbReference type="Pfam" id="PF07686">
    <property type="entry name" value="V-set"/>
    <property type="match status" value="1"/>
</dbReference>
<evidence type="ECO:0000259" key="2">
    <source>
        <dbReference type="Pfam" id="PF07686"/>
    </source>
</evidence>
<reference evidence="3" key="3">
    <citation type="submission" date="2025-09" db="UniProtKB">
        <authorList>
            <consortium name="Ensembl"/>
        </authorList>
    </citation>
    <scope>IDENTIFICATION</scope>
    <source>
        <strain evidence="3">Guanapo</strain>
    </source>
</reference>